<evidence type="ECO:0000313" key="3">
    <source>
        <dbReference type="Proteomes" id="UP000004263"/>
    </source>
</evidence>
<dbReference type="HOGENOM" id="CLU_084406_0_0_6"/>
<evidence type="ECO:0000313" key="2">
    <source>
        <dbReference type="EMBL" id="EAT11304.1"/>
    </source>
</evidence>
<feature type="transmembrane region" description="Helical" evidence="1">
    <location>
        <begin position="196"/>
        <end position="216"/>
    </location>
</feature>
<protein>
    <recommendedName>
        <fullName evidence="4">Zn-dependent protease</fullName>
    </recommendedName>
</protein>
<comment type="caution">
    <text evidence="2">The sequence shown here is derived from an EMBL/GenBank/DDBJ whole genome shotgun (WGS) entry which is preliminary data.</text>
</comment>
<evidence type="ECO:0000256" key="1">
    <source>
        <dbReference type="SAM" id="Phobius"/>
    </source>
</evidence>
<feature type="transmembrane region" description="Helical" evidence="1">
    <location>
        <begin position="116"/>
        <end position="135"/>
    </location>
</feature>
<keyword evidence="1" id="KW-1133">Transmembrane helix</keyword>
<keyword evidence="1" id="KW-0472">Membrane</keyword>
<dbReference type="Proteomes" id="UP000004263">
    <property type="component" value="Unassembled WGS sequence"/>
</dbReference>
<dbReference type="OrthoDB" id="9805386at2"/>
<reference evidence="2 3" key="1">
    <citation type="submission" date="2006-03" db="EMBL/GenBank/DDBJ databases">
        <authorList>
            <person name="Pinhassi J."/>
            <person name="Pedros-Alio C."/>
            <person name="Ferriera S."/>
            <person name="Johnson J."/>
            <person name="Kravitz S."/>
            <person name="Halpern A."/>
            <person name="Remington K."/>
            <person name="Beeson K."/>
            <person name="Tran B."/>
            <person name="Rogers Y.-H."/>
            <person name="Friedman R."/>
            <person name="Venter J.C."/>
        </authorList>
    </citation>
    <scope>NUCLEOTIDE SEQUENCE [LARGE SCALE GENOMIC DNA]</scope>
    <source>
        <strain evidence="2 3">RED65</strain>
    </source>
</reference>
<dbReference type="RefSeq" id="WP_007018561.1">
    <property type="nucleotide sequence ID" value="NZ_CH724117.1"/>
</dbReference>
<dbReference type="EMBL" id="AAQH01000019">
    <property type="protein sequence ID" value="EAT11304.1"/>
    <property type="molecule type" value="Genomic_DNA"/>
</dbReference>
<dbReference type="AlphaFoldDB" id="Q1MZG2"/>
<sequence length="224" mass="25405">MLWILLFIAILAIMLIPQWWTQRILKKYSEHRSDFPGTGGEFARHLIAKQDLDVKLETTSQGDHYDPNDRAVRLSEENYNGQSLTAVVVAAHEVGHAMQHQQRMALLLLRTPLAKFAFYIERIAQVALISTPLLLSFIPVVGRISMLLVIFGILGSFIVHLITLPVEFNASFSKALPEIKKGGYLSNKDYKAAQRILLACALTYVSGALASLLNVWRWLRFFRR</sequence>
<proteinExistence type="predicted"/>
<accession>Q1MZG2</accession>
<evidence type="ECO:0008006" key="4">
    <source>
        <dbReference type="Google" id="ProtNLM"/>
    </source>
</evidence>
<dbReference type="InterPro" id="IPR007395">
    <property type="entry name" value="Zn_peptidase_2"/>
</dbReference>
<dbReference type="Pfam" id="PF04298">
    <property type="entry name" value="Zn_peptidase_2"/>
    <property type="match status" value="1"/>
</dbReference>
<keyword evidence="1" id="KW-0812">Transmembrane</keyword>
<dbReference type="PANTHER" id="PTHR36434:SF1">
    <property type="entry name" value="MEMBRANE PROTEASE YUGP-RELATED"/>
    <property type="match status" value="1"/>
</dbReference>
<gene>
    <name evidence="2" type="ORF">RED65_12792</name>
</gene>
<feature type="transmembrane region" description="Helical" evidence="1">
    <location>
        <begin position="147"/>
        <end position="166"/>
    </location>
</feature>
<dbReference type="PANTHER" id="PTHR36434">
    <property type="entry name" value="MEMBRANE PROTEASE YUGP-RELATED"/>
    <property type="match status" value="1"/>
</dbReference>
<organism evidence="2 3">
    <name type="scientific">Bermanella marisrubri</name>
    <dbReference type="NCBI Taxonomy" id="207949"/>
    <lineage>
        <taxon>Bacteria</taxon>
        <taxon>Pseudomonadati</taxon>
        <taxon>Pseudomonadota</taxon>
        <taxon>Gammaproteobacteria</taxon>
        <taxon>Oceanospirillales</taxon>
        <taxon>Oceanospirillaceae</taxon>
        <taxon>Bermanella</taxon>
    </lineage>
</organism>
<name>Q1MZG2_9GAMM</name>
<keyword evidence="3" id="KW-1185">Reference proteome</keyword>